<evidence type="ECO:0000256" key="6">
    <source>
        <dbReference type="ARBA" id="ARBA00023235"/>
    </source>
</evidence>
<dbReference type="STRING" id="690567.1381"/>
<dbReference type="InterPro" id="IPR023665">
    <property type="entry name" value="ApgAM_prokaryotes"/>
</dbReference>
<evidence type="ECO:0000256" key="1">
    <source>
        <dbReference type="ARBA" id="ARBA00000370"/>
    </source>
</evidence>
<comment type="catalytic activity">
    <reaction evidence="1">
        <text>(2R)-2-phosphoglycerate = (2R)-3-phosphoglycerate</text>
        <dbReference type="Rhea" id="RHEA:15901"/>
        <dbReference type="ChEBI" id="CHEBI:58272"/>
        <dbReference type="ChEBI" id="CHEBI:58289"/>
        <dbReference type="EC" id="5.4.2.12"/>
    </reaction>
</comment>
<dbReference type="PANTHER" id="PTHR31209">
    <property type="entry name" value="COFACTOR-INDEPENDENT PHOSPHOGLYCERATE MUTASE"/>
    <property type="match status" value="1"/>
</dbReference>
<dbReference type="InterPro" id="IPR004456">
    <property type="entry name" value="Pglycerate_mutase_ApgM"/>
</dbReference>
<organism evidence="8 9">
    <name type="scientific">Syntrophomonas zehnderi OL-4</name>
    <dbReference type="NCBI Taxonomy" id="690567"/>
    <lineage>
        <taxon>Bacteria</taxon>
        <taxon>Bacillati</taxon>
        <taxon>Bacillota</taxon>
        <taxon>Clostridia</taxon>
        <taxon>Eubacteriales</taxon>
        <taxon>Syntrophomonadaceae</taxon>
        <taxon>Syntrophomonas</taxon>
    </lineage>
</organism>
<keyword evidence="6" id="KW-0413">Isomerase</keyword>
<comment type="function">
    <text evidence="2">Catalyzes the interconversion of 2-phosphoglycerate and 3-phosphoglycerate.</text>
</comment>
<dbReference type="AlphaFoldDB" id="A0A0E4GAI9"/>
<dbReference type="PANTHER" id="PTHR31209:SF4">
    <property type="entry name" value="2,3-BISPHOSPHOGLYCERATE-INDEPENDENT PHOSPHOGLYCERATE MUTASE"/>
    <property type="match status" value="1"/>
</dbReference>
<evidence type="ECO:0000313" key="9">
    <source>
        <dbReference type="Proteomes" id="UP000045545"/>
    </source>
</evidence>
<evidence type="ECO:0000256" key="4">
    <source>
        <dbReference type="ARBA" id="ARBA00005524"/>
    </source>
</evidence>
<dbReference type="RefSeq" id="WP_046496916.1">
    <property type="nucleotide sequence ID" value="NZ_CGIH01000026.1"/>
</dbReference>
<reference evidence="8 9" key="1">
    <citation type="submission" date="2015-03" db="EMBL/GenBank/DDBJ databases">
        <authorList>
            <person name="Murphy D."/>
        </authorList>
    </citation>
    <scope>NUCLEOTIDE SEQUENCE [LARGE SCALE GENOMIC DNA]</scope>
    <source>
        <strain evidence="8 9">OL-4</strain>
    </source>
</reference>
<dbReference type="InterPro" id="IPR017850">
    <property type="entry name" value="Alkaline_phosphatase_core_sf"/>
</dbReference>
<dbReference type="NCBIfam" id="NF003242">
    <property type="entry name" value="PRK04200.1"/>
    <property type="match status" value="1"/>
</dbReference>
<dbReference type="Pfam" id="PF01676">
    <property type="entry name" value="Metalloenzyme"/>
    <property type="match status" value="1"/>
</dbReference>
<comment type="pathway">
    <text evidence="3">Carbohydrate degradation.</text>
</comment>
<dbReference type="GO" id="GO:0004619">
    <property type="term" value="F:phosphoglycerate mutase activity"/>
    <property type="evidence" value="ECO:0007669"/>
    <property type="project" value="UniProtKB-EC"/>
</dbReference>
<feature type="domain" description="Metalloenzyme" evidence="7">
    <location>
        <begin position="1"/>
        <end position="394"/>
    </location>
</feature>
<protein>
    <submittedName>
        <fullName evidence="8">Bisphosphoglycerate-independent phosphoglycerate mutase</fullName>
    </submittedName>
</protein>
<evidence type="ECO:0000259" key="7">
    <source>
        <dbReference type="Pfam" id="PF01676"/>
    </source>
</evidence>
<dbReference type="InterPro" id="IPR042253">
    <property type="entry name" value="Pglycerate_mutase_ApgM_sf"/>
</dbReference>
<evidence type="ECO:0000256" key="2">
    <source>
        <dbReference type="ARBA" id="ARBA00002315"/>
    </source>
</evidence>
<dbReference type="SUPFAM" id="SSF53649">
    <property type="entry name" value="Alkaline phosphatase-like"/>
    <property type="match status" value="1"/>
</dbReference>
<dbReference type="EMBL" id="CGIH01000026">
    <property type="protein sequence ID" value="CFX52414.1"/>
    <property type="molecule type" value="Genomic_DNA"/>
</dbReference>
<dbReference type="GO" id="GO:0046872">
    <property type="term" value="F:metal ion binding"/>
    <property type="evidence" value="ECO:0007669"/>
    <property type="project" value="InterPro"/>
</dbReference>
<dbReference type="CDD" id="cd16011">
    <property type="entry name" value="iPGM_like"/>
    <property type="match status" value="1"/>
</dbReference>
<accession>A0A0E4GAI9</accession>
<dbReference type="GO" id="GO:0006096">
    <property type="term" value="P:glycolytic process"/>
    <property type="evidence" value="ECO:0007669"/>
    <property type="project" value="UniProtKB-KW"/>
</dbReference>
<gene>
    <name evidence="8" type="ORF">1381</name>
</gene>
<dbReference type="NCBIfam" id="TIGR02535">
    <property type="entry name" value="hyp_Hser_kinase"/>
    <property type="match status" value="1"/>
</dbReference>
<proteinExistence type="inferred from homology"/>
<dbReference type="Gene3D" id="3.40.720.10">
    <property type="entry name" value="Alkaline Phosphatase, subunit A"/>
    <property type="match status" value="1"/>
</dbReference>
<dbReference type="Pfam" id="PF10143">
    <property type="entry name" value="PhosphMutase"/>
    <property type="match status" value="1"/>
</dbReference>
<evidence type="ECO:0000256" key="5">
    <source>
        <dbReference type="ARBA" id="ARBA00023152"/>
    </source>
</evidence>
<sequence>MKYLLILADGMADYKIEELGGQTPLQYARTPNMDILAPNSFIGAVRTIPAGYPPGSDVANLAVMGYDPRQFYTGRSPLEAASMGIELNSQDLALRCNLVTLSSERNYADKTMVDYSAGEISSAESASLIDSINRKLGNQTFAFYPGISYRHLMIWKSGADKSIELTPPHDISDRPIGIHLPQGPDGEVLLNLMTASEEIMSEHPVNQSRVERGLNPASSLWFWGEGTKPQLDSFEMKYRLKGSVVSAVDLVKGLGICAGLRPVKVEGATGGIVTNFAGKIRAALDELKAGQDFVYLHIESPDEAGHQGDLKAKIWAIEQIDQEVLGLLRAEIDGFDDLRILLLPDHPTPLQLKTHTAEPVPFLIFDKNHLYPSKLKYFNEETASNGHFIEEGHQLMDLFISNGRG</sequence>
<evidence type="ECO:0000256" key="3">
    <source>
        <dbReference type="ARBA" id="ARBA00004921"/>
    </source>
</evidence>
<dbReference type="PIRSF" id="PIRSF006392">
    <property type="entry name" value="IPGAM_arch"/>
    <property type="match status" value="1"/>
</dbReference>
<evidence type="ECO:0000313" key="8">
    <source>
        <dbReference type="EMBL" id="CFX52414.1"/>
    </source>
</evidence>
<dbReference type="InterPro" id="IPR006124">
    <property type="entry name" value="Metalloenzyme"/>
</dbReference>
<dbReference type="Proteomes" id="UP000045545">
    <property type="component" value="Unassembled WGS sequence"/>
</dbReference>
<name>A0A0E4GAI9_9FIRM</name>
<keyword evidence="9" id="KW-1185">Reference proteome</keyword>
<dbReference type="NCBIfam" id="TIGR00306">
    <property type="entry name" value="apgM"/>
    <property type="match status" value="1"/>
</dbReference>
<keyword evidence="5" id="KW-0324">Glycolysis</keyword>
<dbReference type="OrthoDB" id="9804453at2"/>
<dbReference type="Gene3D" id="3.30.70.2130">
    <property type="entry name" value="Metalloenzyme domain"/>
    <property type="match status" value="1"/>
</dbReference>
<comment type="similarity">
    <text evidence="4">Belongs to the BPG-independent phosphoglycerate mutase family. A-PGAM subfamily.</text>
</comment>